<dbReference type="Proteomes" id="UP000001554">
    <property type="component" value="Chromosome 4"/>
</dbReference>
<reference evidence="3" key="2">
    <citation type="submission" date="2025-08" db="UniProtKB">
        <authorList>
            <consortium name="RefSeq"/>
        </authorList>
    </citation>
    <scope>IDENTIFICATION</scope>
    <source>
        <strain evidence="3">S238N-H82</strain>
        <tissue evidence="3">Testes</tissue>
    </source>
</reference>
<proteinExistence type="predicted"/>
<sequence>MYFQLDRCGRSKHRRVTSDRGVNVTSHNSSFNDPKMASVYRGESRFVGVVITHFREGGEGRTVSDLQILHNGEENFADVVISVLRQAVNNGLQVGENRVMGFELKGFPGCHVRHSTFPADNFAIYDNRCHWFSSASDTTDYRAAERFCNTHGGRLVTVKDSAKQQWLEKYIANNLDRRNFWIGLQDRHNEKVFMWSDGTAFTNGDYSNWLNPPRRHKLRDCVVISRVRQKWVLVNCKKNRNSFICEMVNPIN</sequence>
<evidence type="ECO:0000313" key="3">
    <source>
        <dbReference type="RefSeq" id="XP_035672262.1"/>
    </source>
</evidence>
<dbReference type="CDD" id="cd00037">
    <property type="entry name" value="CLECT"/>
    <property type="match status" value="1"/>
</dbReference>
<dbReference type="InterPro" id="IPR050801">
    <property type="entry name" value="Ca-Dep_Lectins_ImmuneDev"/>
</dbReference>
<evidence type="ECO:0000259" key="1">
    <source>
        <dbReference type="PROSITE" id="PS50041"/>
    </source>
</evidence>
<gene>
    <name evidence="3" type="primary">LOC118413168</name>
</gene>
<dbReference type="OrthoDB" id="8935730at2759"/>
<reference evidence="2" key="1">
    <citation type="journal article" date="2020" name="Nat. Ecol. Evol.">
        <title>Deeply conserved synteny resolves early events in vertebrate evolution.</title>
        <authorList>
            <person name="Simakov O."/>
            <person name="Marletaz F."/>
            <person name="Yue J.X."/>
            <person name="O'Connell B."/>
            <person name="Jenkins J."/>
            <person name="Brandt A."/>
            <person name="Calef R."/>
            <person name="Tung C.H."/>
            <person name="Huang T.K."/>
            <person name="Schmutz J."/>
            <person name="Satoh N."/>
            <person name="Yu J.K."/>
            <person name="Putnam N.H."/>
            <person name="Green R.E."/>
            <person name="Rokhsar D.S."/>
        </authorList>
    </citation>
    <scope>NUCLEOTIDE SEQUENCE [LARGE SCALE GENOMIC DNA]</scope>
    <source>
        <strain evidence="2">S238N-H82</strain>
    </source>
</reference>
<dbReference type="AlphaFoldDB" id="A0A9J7KXH6"/>
<evidence type="ECO:0000313" key="2">
    <source>
        <dbReference type="Proteomes" id="UP000001554"/>
    </source>
</evidence>
<dbReference type="InterPro" id="IPR016186">
    <property type="entry name" value="C-type_lectin-like/link_sf"/>
</dbReference>
<dbReference type="PROSITE" id="PS50041">
    <property type="entry name" value="C_TYPE_LECTIN_2"/>
    <property type="match status" value="1"/>
</dbReference>
<dbReference type="Gene3D" id="3.10.100.10">
    <property type="entry name" value="Mannose-Binding Protein A, subunit A"/>
    <property type="match status" value="1"/>
</dbReference>
<dbReference type="InterPro" id="IPR016187">
    <property type="entry name" value="CTDL_fold"/>
</dbReference>
<organism evidence="2 3">
    <name type="scientific">Branchiostoma floridae</name>
    <name type="common">Florida lancelet</name>
    <name type="synonym">Amphioxus</name>
    <dbReference type="NCBI Taxonomy" id="7739"/>
    <lineage>
        <taxon>Eukaryota</taxon>
        <taxon>Metazoa</taxon>
        <taxon>Chordata</taxon>
        <taxon>Cephalochordata</taxon>
        <taxon>Leptocardii</taxon>
        <taxon>Amphioxiformes</taxon>
        <taxon>Branchiostomatidae</taxon>
        <taxon>Branchiostoma</taxon>
    </lineage>
</organism>
<feature type="domain" description="C-type lectin" evidence="1">
    <location>
        <begin position="125"/>
        <end position="240"/>
    </location>
</feature>
<name>A0A9J7KXH6_BRAFL</name>
<dbReference type="Pfam" id="PF00059">
    <property type="entry name" value="Lectin_C"/>
    <property type="match status" value="1"/>
</dbReference>
<dbReference type="KEGG" id="bfo:118413168"/>
<dbReference type="PANTHER" id="PTHR22801">
    <property type="entry name" value="LITHOSTATHINE"/>
    <property type="match status" value="1"/>
</dbReference>
<dbReference type="RefSeq" id="XP_035672262.1">
    <property type="nucleotide sequence ID" value="XM_035816369.1"/>
</dbReference>
<keyword evidence="2" id="KW-1185">Reference proteome</keyword>
<dbReference type="SUPFAM" id="SSF56436">
    <property type="entry name" value="C-type lectin-like"/>
    <property type="match status" value="1"/>
</dbReference>
<protein>
    <submittedName>
        <fullName evidence="3">Secretory phospholipase A2 receptor-like</fullName>
    </submittedName>
</protein>
<dbReference type="InterPro" id="IPR001304">
    <property type="entry name" value="C-type_lectin-like"/>
</dbReference>
<dbReference type="SMART" id="SM00034">
    <property type="entry name" value="CLECT"/>
    <property type="match status" value="1"/>
</dbReference>
<dbReference type="GeneID" id="118413168"/>
<dbReference type="PANTHER" id="PTHR22801:SF63">
    <property type="entry name" value="C-TYPE LECTIN DOMAIN-CONTAINING PROTEIN"/>
    <property type="match status" value="1"/>
</dbReference>
<accession>A0A9J7KXH6</accession>